<dbReference type="InterPro" id="IPR050213">
    <property type="entry name" value="GST_superfamily"/>
</dbReference>
<comment type="catalytic activity">
    <reaction evidence="5">
        <text>RX + glutathione = an S-substituted glutathione + a halide anion + H(+)</text>
        <dbReference type="Rhea" id="RHEA:16437"/>
        <dbReference type="ChEBI" id="CHEBI:15378"/>
        <dbReference type="ChEBI" id="CHEBI:16042"/>
        <dbReference type="ChEBI" id="CHEBI:17792"/>
        <dbReference type="ChEBI" id="CHEBI:57925"/>
        <dbReference type="ChEBI" id="CHEBI:90779"/>
        <dbReference type="EC" id="2.5.1.18"/>
    </reaction>
</comment>
<dbReference type="AlphaFoldDB" id="A0AAW1Q7B0"/>
<dbReference type="InterPro" id="IPR004046">
    <property type="entry name" value="GST_C"/>
</dbReference>
<dbReference type="EC" id="2.5.1.18" evidence="3"/>
<evidence type="ECO:0000313" key="8">
    <source>
        <dbReference type="Proteomes" id="UP001438707"/>
    </source>
</evidence>
<name>A0AAW1Q7B0_9CHLO</name>
<evidence type="ECO:0000256" key="3">
    <source>
        <dbReference type="ARBA" id="ARBA00012452"/>
    </source>
</evidence>
<reference evidence="7 8" key="1">
    <citation type="journal article" date="2024" name="Nat. Commun.">
        <title>Phylogenomics reveals the evolutionary origins of lichenization in chlorophyte algae.</title>
        <authorList>
            <person name="Puginier C."/>
            <person name="Libourel C."/>
            <person name="Otte J."/>
            <person name="Skaloud P."/>
            <person name="Haon M."/>
            <person name="Grisel S."/>
            <person name="Petersen M."/>
            <person name="Berrin J.G."/>
            <person name="Delaux P.M."/>
            <person name="Dal Grande F."/>
            <person name="Keller J."/>
        </authorList>
    </citation>
    <scope>NUCLEOTIDE SEQUENCE [LARGE SCALE GENOMIC DNA]</scope>
    <source>
        <strain evidence="7 8">SAG 2145</strain>
    </source>
</reference>
<dbReference type="Gene3D" id="1.20.1050.10">
    <property type="match status" value="1"/>
</dbReference>
<dbReference type="Proteomes" id="UP001438707">
    <property type="component" value="Unassembled WGS sequence"/>
</dbReference>
<dbReference type="PANTHER" id="PTHR11571:SF222">
    <property type="entry name" value="GLUTATHIONE TRANSFERASE"/>
    <property type="match status" value="1"/>
</dbReference>
<dbReference type="GO" id="GO:0006749">
    <property type="term" value="P:glutathione metabolic process"/>
    <property type="evidence" value="ECO:0007669"/>
    <property type="project" value="TreeGrafter"/>
</dbReference>
<proteinExistence type="inferred from homology"/>
<gene>
    <name evidence="7" type="ORF">WJX74_009146</name>
</gene>
<evidence type="ECO:0000256" key="4">
    <source>
        <dbReference type="ARBA" id="ARBA00022679"/>
    </source>
</evidence>
<comment type="similarity">
    <text evidence="2">Belongs to the GST superfamily. Mu family.</text>
</comment>
<comment type="function">
    <text evidence="1">Conjugation of reduced glutathione to a wide number of exogenous and endogenous hydrophobic electrophiles.</text>
</comment>
<keyword evidence="8" id="KW-1185">Reference proteome</keyword>
<keyword evidence="4" id="KW-0808">Transferase</keyword>
<protein>
    <recommendedName>
        <fullName evidence="3">glutathione transferase</fullName>
        <ecNumber evidence="3">2.5.1.18</ecNumber>
    </recommendedName>
</protein>
<dbReference type="InterPro" id="IPR010987">
    <property type="entry name" value="Glutathione-S-Trfase_C-like"/>
</dbReference>
<dbReference type="Gene3D" id="3.40.30.10">
    <property type="entry name" value="Glutaredoxin"/>
    <property type="match status" value="1"/>
</dbReference>
<dbReference type="PROSITE" id="PS50405">
    <property type="entry name" value="GST_CTER"/>
    <property type="match status" value="1"/>
</dbReference>
<organism evidence="7 8">
    <name type="scientific">Apatococcus lobatus</name>
    <dbReference type="NCBI Taxonomy" id="904363"/>
    <lineage>
        <taxon>Eukaryota</taxon>
        <taxon>Viridiplantae</taxon>
        <taxon>Chlorophyta</taxon>
        <taxon>core chlorophytes</taxon>
        <taxon>Trebouxiophyceae</taxon>
        <taxon>Chlorellales</taxon>
        <taxon>Chlorellaceae</taxon>
        <taxon>Apatococcus</taxon>
    </lineage>
</organism>
<evidence type="ECO:0000313" key="7">
    <source>
        <dbReference type="EMBL" id="KAK9816214.1"/>
    </source>
</evidence>
<evidence type="ECO:0000256" key="2">
    <source>
        <dbReference type="ARBA" id="ARBA00005861"/>
    </source>
</evidence>
<dbReference type="Pfam" id="PF14497">
    <property type="entry name" value="GST_C_3"/>
    <property type="match status" value="1"/>
</dbReference>
<dbReference type="GO" id="GO:0004364">
    <property type="term" value="F:glutathione transferase activity"/>
    <property type="evidence" value="ECO:0007669"/>
    <property type="project" value="UniProtKB-EC"/>
</dbReference>
<comment type="caution">
    <text evidence="7">The sequence shown here is derived from an EMBL/GenBank/DDBJ whole genome shotgun (WGS) entry which is preliminary data.</text>
</comment>
<sequence length="177" mass="19726">MWPSDMPAGGTQRYWNVVKVTLLSCHVTLQYLNPAWHSFNMRHDLYGSSLEQQAHIDVLVEGVQDILLKTYMAIVIKKDEESESEFWATHGGPSSRQGKAGGAHFSYLDAFIKKSQGSYAVGDTFTIADAAYAALFCFLDIAQPAFTDKLSSTYPDLLAYYKRIAGLPALQEYLISD</sequence>
<evidence type="ECO:0000256" key="5">
    <source>
        <dbReference type="ARBA" id="ARBA00047960"/>
    </source>
</evidence>
<evidence type="ECO:0000259" key="6">
    <source>
        <dbReference type="PROSITE" id="PS50405"/>
    </source>
</evidence>
<evidence type="ECO:0000256" key="1">
    <source>
        <dbReference type="ARBA" id="ARBA00003701"/>
    </source>
</evidence>
<dbReference type="SUPFAM" id="SSF47616">
    <property type="entry name" value="GST C-terminal domain-like"/>
    <property type="match status" value="1"/>
</dbReference>
<dbReference type="PANTHER" id="PTHR11571">
    <property type="entry name" value="GLUTATHIONE S-TRANSFERASE"/>
    <property type="match status" value="1"/>
</dbReference>
<feature type="domain" description="GST C-terminal" evidence="6">
    <location>
        <begin position="49"/>
        <end position="177"/>
    </location>
</feature>
<accession>A0AAW1Q7B0</accession>
<dbReference type="CDD" id="cd03192">
    <property type="entry name" value="GST_C_Sigma_like"/>
    <property type="match status" value="1"/>
</dbReference>
<dbReference type="EMBL" id="JALJOS010000087">
    <property type="protein sequence ID" value="KAK9816214.1"/>
    <property type="molecule type" value="Genomic_DNA"/>
</dbReference>
<dbReference type="InterPro" id="IPR036282">
    <property type="entry name" value="Glutathione-S-Trfase_C_sf"/>
</dbReference>